<dbReference type="AlphaFoldDB" id="A0A0K9PKU9"/>
<feature type="transmembrane region" description="Helical" evidence="1">
    <location>
        <begin position="50"/>
        <end position="71"/>
    </location>
</feature>
<dbReference type="OMA" id="HETGHCI"/>
<evidence type="ECO:0000313" key="2">
    <source>
        <dbReference type="EMBL" id="KMZ69579.1"/>
    </source>
</evidence>
<organism evidence="2 3">
    <name type="scientific">Zostera marina</name>
    <name type="common">Eelgrass</name>
    <dbReference type="NCBI Taxonomy" id="29655"/>
    <lineage>
        <taxon>Eukaryota</taxon>
        <taxon>Viridiplantae</taxon>
        <taxon>Streptophyta</taxon>
        <taxon>Embryophyta</taxon>
        <taxon>Tracheophyta</taxon>
        <taxon>Spermatophyta</taxon>
        <taxon>Magnoliopsida</taxon>
        <taxon>Liliopsida</taxon>
        <taxon>Zosteraceae</taxon>
        <taxon>Zostera</taxon>
    </lineage>
</organism>
<protein>
    <recommendedName>
        <fullName evidence="4">Glycosyl transferase family 1 domain-containing protein</fullName>
    </recommendedName>
</protein>
<name>A0A0K9PKU9_ZOSMR</name>
<comment type="caution">
    <text evidence="2">The sequence shown here is derived from an EMBL/GenBank/DDBJ whole genome shotgun (WGS) entry which is preliminary data.</text>
</comment>
<reference evidence="3" key="1">
    <citation type="journal article" date="2016" name="Nature">
        <title>The genome of the seagrass Zostera marina reveals angiosperm adaptation to the sea.</title>
        <authorList>
            <person name="Olsen J.L."/>
            <person name="Rouze P."/>
            <person name="Verhelst B."/>
            <person name="Lin Y.-C."/>
            <person name="Bayer T."/>
            <person name="Collen J."/>
            <person name="Dattolo E."/>
            <person name="De Paoli E."/>
            <person name="Dittami S."/>
            <person name="Maumus F."/>
            <person name="Michel G."/>
            <person name="Kersting A."/>
            <person name="Lauritano C."/>
            <person name="Lohaus R."/>
            <person name="Toepel M."/>
            <person name="Tonon T."/>
            <person name="Vanneste K."/>
            <person name="Amirebrahimi M."/>
            <person name="Brakel J."/>
            <person name="Bostroem C."/>
            <person name="Chovatia M."/>
            <person name="Grimwood J."/>
            <person name="Jenkins J.W."/>
            <person name="Jueterbock A."/>
            <person name="Mraz A."/>
            <person name="Stam W.T."/>
            <person name="Tice H."/>
            <person name="Bornberg-Bauer E."/>
            <person name="Green P.J."/>
            <person name="Pearson G.A."/>
            <person name="Procaccini G."/>
            <person name="Duarte C.M."/>
            <person name="Schmutz J."/>
            <person name="Reusch T.B.H."/>
            <person name="Van de Peer Y."/>
        </authorList>
    </citation>
    <scope>NUCLEOTIDE SEQUENCE [LARGE SCALE GENOMIC DNA]</scope>
    <source>
        <strain evidence="3">cv. Finnish</strain>
    </source>
</reference>
<dbReference type="Gene3D" id="3.40.50.2000">
    <property type="entry name" value="Glycogen Phosphorylase B"/>
    <property type="match status" value="1"/>
</dbReference>
<dbReference type="PANTHER" id="PTHR46635">
    <property type="entry name" value="GLYCOSYL TRANSFERASE FAMILY 1 PROTEIN"/>
    <property type="match status" value="1"/>
</dbReference>
<dbReference type="EMBL" id="LFYR01000757">
    <property type="protein sequence ID" value="KMZ69579.1"/>
    <property type="molecule type" value="Genomic_DNA"/>
</dbReference>
<dbReference type="STRING" id="29655.A0A0K9PKU9"/>
<sequence length="1032" mass="118871">MASLENGFPLKRTPSLLSSSSSSSSTNGRLFMQRSRSRITRFFLLEKLDYVLWIWTAATFFFVIILFQAFLPSSVVDKSGNSGQEVAEVLRTNRVLGEIGELDFGEGIKFIPYNLMSILERKRERYNSSLIAPAGKRAAYINPKIALVVADLSSNDALQLQIVSITIALKEIGYDIQVYSFQDSHAPSVWIKLGFSIKMVSKENPRVDWLNYHGVMVYSIESRPVITCLSQEPFRSLPVIWIIHEKSLALHLNRYITTNNTKIVNDWKQAFGRPTVVVFPTHSLAMMHSLLDRGNYYVIPGLPVEAWRARKQLALYERKEPRVQMGFESEDFIIAIVGSQFSYSGAFLEHALVLQSLAPILHEFSSASRVKLGILSQNPINTLEVIALKFGFLKDNIYHFGSDEKFDNFLGVSDVVIYASFLEEQHFPSILVQAMCLGKLVIAPDLAMITKHVDDKQNVYLFPRENLGILTLILIQVISNGKLSYSAQNVASASKDLGKNLMVSESIEGYALLLQNVVRFPSEVTKPKDVGEIPSNLKNEWQWGIFENTTNDNHFSAITSKIVSIVDKIEEKWSLNQSKISTNISQMEDEAFFSINWAEVRASEKIKTRKRLLDEELKDRTDQFHGTWEDVYRTVRRAERNKKSLHNINDWELERTGQTLCIYEPYFGEGTWPFLHSRTPLYRGIGFTSKGRRPEEDDIDASSRLPILNSGYYRDALGEHGAFYALANQVDRIHKNAWIGFQSWRLTARKVSLKKKAEDILLQTIESRKYGDALYFWVRMDTDTRNPLGYDFWTFCDALNAGNCRFAVSRALRKMYGMPMEWNSIPPMPADGNSWSVMHSWAMPTRSFLEFVMFSRMFVDALDSEMFEEHNQSGQCYLSLTRDRQCYSRVLELLVNVWAYHSARRMVYVNPETGAMEEQHKLKSRRGQMWIKFFSLSTLKTMDEDLAEEFDSYNQSRKRWLWPHTGEVFWHGTIEKERKRRLSLKDKKKQETKDKIKRIKSRAQQKPLGKYIKSIPKLYADNSTNKYTTIGI</sequence>
<keyword evidence="1" id="KW-0812">Transmembrane</keyword>
<keyword evidence="1" id="KW-1133">Transmembrane helix</keyword>
<keyword evidence="1" id="KW-0472">Membrane</keyword>
<accession>A0A0K9PKU9</accession>
<evidence type="ECO:0000256" key="1">
    <source>
        <dbReference type="SAM" id="Phobius"/>
    </source>
</evidence>
<dbReference type="SUPFAM" id="SSF53756">
    <property type="entry name" value="UDP-Glycosyltransferase/glycogen phosphorylase"/>
    <property type="match status" value="1"/>
</dbReference>
<dbReference type="OrthoDB" id="1592604at2759"/>
<keyword evidence="3" id="KW-1185">Reference proteome</keyword>
<evidence type="ECO:0000313" key="3">
    <source>
        <dbReference type="Proteomes" id="UP000036987"/>
    </source>
</evidence>
<proteinExistence type="predicted"/>
<dbReference type="PANTHER" id="PTHR46635:SF1">
    <property type="entry name" value="GLYCOSYL TRANSFERASE FAMILY 1 PROTEIN"/>
    <property type="match status" value="1"/>
</dbReference>
<evidence type="ECO:0008006" key="4">
    <source>
        <dbReference type="Google" id="ProtNLM"/>
    </source>
</evidence>
<gene>
    <name evidence="2" type="ORF">ZOSMA_20G00570</name>
</gene>
<dbReference type="Proteomes" id="UP000036987">
    <property type="component" value="Unassembled WGS sequence"/>
</dbReference>